<accession>A0A1M5H073</accession>
<dbReference type="PROSITE" id="PS00086">
    <property type="entry name" value="CYTOCHROME_P450"/>
    <property type="match status" value="1"/>
</dbReference>
<dbReference type="EMBL" id="LT670818">
    <property type="protein sequence ID" value="SHG09315.1"/>
    <property type="molecule type" value="Genomic_DNA"/>
</dbReference>
<evidence type="ECO:0000256" key="2">
    <source>
        <dbReference type="ARBA" id="ARBA00010617"/>
    </source>
</evidence>
<dbReference type="InterPro" id="IPR001128">
    <property type="entry name" value="Cyt_P450"/>
</dbReference>
<evidence type="ECO:0008006" key="7">
    <source>
        <dbReference type="Google" id="ProtNLM"/>
    </source>
</evidence>
<dbReference type="Gene3D" id="1.10.630.10">
    <property type="entry name" value="Cytochrome P450"/>
    <property type="match status" value="1"/>
</dbReference>
<comment type="cofactor">
    <cofactor evidence="1">
        <name>heme</name>
        <dbReference type="ChEBI" id="CHEBI:30413"/>
    </cofactor>
</comment>
<dbReference type="AlphaFoldDB" id="A0A1M5H073"/>
<keyword evidence="3" id="KW-0408">Iron</keyword>
<evidence type="ECO:0000256" key="1">
    <source>
        <dbReference type="ARBA" id="ARBA00001971"/>
    </source>
</evidence>
<feature type="region of interest" description="Disordered" evidence="4">
    <location>
        <begin position="430"/>
        <end position="455"/>
    </location>
</feature>
<keyword evidence="3" id="KW-0560">Oxidoreductase</keyword>
<keyword evidence="3" id="KW-0503">Monooxygenase</keyword>
<dbReference type="GO" id="GO:0020037">
    <property type="term" value="F:heme binding"/>
    <property type="evidence" value="ECO:0007669"/>
    <property type="project" value="InterPro"/>
</dbReference>
<dbReference type="PANTHER" id="PTHR46696:SF1">
    <property type="entry name" value="CYTOCHROME P450 YJIB-RELATED"/>
    <property type="match status" value="1"/>
</dbReference>
<evidence type="ECO:0000256" key="4">
    <source>
        <dbReference type="SAM" id="MobiDB-lite"/>
    </source>
</evidence>
<evidence type="ECO:0000313" key="6">
    <source>
        <dbReference type="Proteomes" id="UP000190675"/>
    </source>
</evidence>
<gene>
    <name evidence="5" type="ORF">SAMN05444169_0493</name>
</gene>
<dbReference type="InterPro" id="IPR036396">
    <property type="entry name" value="Cyt_P450_sf"/>
</dbReference>
<dbReference type="Pfam" id="PF00067">
    <property type="entry name" value="p450"/>
    <property type="match status" value="1"/>
</dbReference>
<proteinExistence type="inferred from homology"/>
<dbReference type="SUPFAM" id="SSF48264">
    <property type="entry name" value="Cytochrome P450"/>
    <property type="match status" value="1"/>
</dbReference>
<dbReference type="GO" id="GO:0004497">
    <property type="term" value="F:monooxygenase activity"/>
    <property type="evidence" value="ECO:0007669"/>
    <property type="project" value="UniProtKB-KW"/>
</dbReference>
<dbReference type="PANTHER" id="PTHR46696">
    <property type="entry name" value="P450, PUTATIVE (EUROFUNG)-RELATED"/>
    <property type="match status" value="1"/>
</dbReference>
<dbReference type="InterPro" id="IPR002397">
    <property type="entry name" value="Cyt_P450_B"/>
</dbReference>
<dbReference type="Proteomes" id="UP000190675">
    <property type="component" value="Chromosome I"/>
</dbReference>
<keyword evidence="3" id="KW-0349">Heme</keyword>
<name>A0A1M5H073_9BRAD</name>
<protein>
    <recommendedName>
        <fullName evidence="7">Cytochrome P450</fullName>
    </recommendedName>
</protein>
<reference evidence="5 6" key="1">
    <citation type="submission" date="2016-11" db="EMBL/GenBank/DDBJ databases">
        <authorList>
            <person name="Jaros S."/>
            <person name="Januszkiewicz K."/>
            <person name="Wedrychowicz H."/>
        </authorList>
    </citation>
    <scope>NUCLEOTIDE SEQUENCE [LARGE SCALE GENOMIC DNA]</scope>
    <source>
        <strain evidence="5 6">GAS242</strain>
    </source>
</reference>
<keyword evidence="3" id="KW-0479">Metal-binding</keyword>
<organism evidence="5 6">
    <name type="scientific">Bradyrhizobium erythrophlei</name>
    <dbReference type="NCBI Taxonomy" id="1437360"/>
    <lineage>
        <taxon>Bacteria</taxon>
        <taxon>Pseudomonadati</taxon>
        <taxon>Pseudomonadota</taxon>
        <taxon>Alphaproteobacteria</taxon>
        <taxon>Hyphomicrobiales</taxon>
        <taxon>Nitrobacteraceae</taxon>
        <taxon>Bradyrhizobium</taxon>
    </lineage>
</organism>
<sequence length="504" mass="55515">MSNAPHFDIDVASFWADPYPDLARMRREAPIAFVPQLGSTVFTRRDDIFRQEKRIDVFSSHQPAGLMNILMGHNMMRKDGEAHMAERAAMFPAVSPRAVRDTWSRQFNAHADRILDELAPAGHADLCKAFALPLSAECLKDITGLTNMHFADMDAWSQAMIDGIANYIGNKEVEARCHAATSGIDAAIDDMIPVVTKHPNHSILSVLLAAGMNIDSVRANVKLAISGGQNEPRDAISGTIWALLTHPDQLALLRDGSAKWIDVFEEYARWIAPIGMSPRRVAKPWSYGGVDFEPEDRVFFMFGSANRDEACFENPDCFDITRNTQKSIAFGAGPHYCAGAFASRAMVADVALPGIFAALKGLRLDAREQVKIGGWAFRGLLNLPVVWDGGKPLVKVRRAAAGLSPTSQATGPAREAQRWPSSIPCFATGTRAEPPTPAAVPRRMQSARYRGRTTAPRRALYRKRRATARTLSIPHSSVAPVPRWPLTCLMARNRRPRLMLINAT</sequence>
<dbReference type="InterPro" id="IPR017972">
    <property type="entry name" value="Cyt_P450_CS"/>
</dbReference>
<comment type="similarity">
    <text evidence="2 3">Belongs to the cytochrome P450 family.</text>
</comment>
<evidence type="ECO:0000256" key="3">
    <source>
        <dbReference type="RuleBase" id="RU000461"/>
    </source>
</evidence>
<dbReference type="GO" id="GO:0016705">
    <property type="term" value="F:oxidoreductase activity, acting on paired donors, with incorporation or reduction of molecular oxygen"/>
    <property type="evidence" value="ECO:0007669"/>
    <property type="project" value="InterPro"/>
</dbReference>
<dbReference type="GO" id="GO:0005506">
    <property type="term" value="F:iron ion binding"/>
    <property type="evidence" value="ECO:0007669"/>
    <property type="project" value="InterPro"/>
</dbReference>
<dbReference type="PRINTS" id="PR00359">
    <property type="entry name" value="BP450"/>
</dbReference>
<evidence type="ECO:0000313" key="5">
    <source>
        <dbReference type="EMBL" id="SHG09315.1"/>
    </source>
</evidence>